<dbReference type="PANTHER" id="PTHR30576">
    <property type="entry name" value="COLANIC BIOSYNTHESIS UDP-GLUCOSE LIPID CARRIER TRANSFERASE"/>
    <property type="match status" value="1"/>
</dbReference>
<sequence>MAVMRENQLFKRVLDLLGALFLLVFLSPLLIAVALAIILTSPGEVFFKQQRLGLYGEIFWMCKFRSMVPNAVNQGSGMFVEKDDPRITKVGRFLRKTSIDELPQLLNVLRGEMSLVGPRPAPLHHLSLYDERQRKRLNVKPGITGWAQVNGRLALYWPERIELDLWYVEHYSTWLDLKILFKTVAVVLSRHGGAAREDRKNVDPFMKL</sequence>
<dbReference type="NCBIfam" id="TIGR03025">
    <property type="entry name" value="EPS_sugtrans"/>
    <property type="match status" value="1"/>
</dbReference>
<comment type="subcellular location">
    <subcellularLocation>
        <location evidence="1">Membrane</location>
        <topology evidence="1">Multi-pass membrane protein</topology>
    </subcellularLocation>
</comment>
<reference evidence="8 9" key="1">
    <citation type="journal article" date="2018" name="Environ. Microbiol.">
        <title>Novel energy conservation strategies and behaviour of Pelotomaculum schinkii driving syntrophic propionate catabolism.</title>
        <authorList>
            <person name="Hidalgo-Ahumada C.A.P."/>
            <person name="Nobu M.K."/>
            <person name="Narihiro T."/>
            <person name="Tamaki H."/>
            <person name="Liu W.T."/>
            <person name="Kamagata Y."/>
            <person name="Stams A.J.M."/>
            <person name="Imachi H."/>
            <person name="Sousa D.Z."/>
        </authorList>
    </citation>
    <scope>NUCLEOTIDE SEQUENCE [LARGE SCALE GENOMIC DNA]</scope>
    <source>
        <strain evidence="8 9">MGP</strain>
    </source>
</reference>
<evidence type="ECO:0000256" key="6">
    <source>
        <dbReference type="ARBA" id="ARBA00023136"/>
    </source>
</evidence>
<evidence type="ECO:0000313" key="8">
    <source>
        <dbReference type="EMBL" id="TEB09461.1"/>
    </source>
</evidence>
<comment type="caution">
    <text evidence="8">The sequence shown here is derived from an EMBL/GenBank/DDBJ whole genome shotgun (WGS) entry which is preliminary data.</text>
</comment>
<dbReference type="AlphaFoldDB" id="A0A4Y7RKX8"/>
<keyword evidence="5" id="KW-1133">Transmembrane helix</keyword>
<dbReference type="InterPro" id="IPR003362">
    <property type="entry name" value="Bact_transf"/>
</dbReference>
<evidence type="ECO:0000259" key="7">
    <source>
        <dbReference type="Pfam" id="PF02397"/>
    </source>
</evidence>
<proteinExistence type="inferred from homology"/>
<dbReference type="PANTHER" id="PTHR30576:SF0">
    <property type="entry name" value="UNDECAPRENYL-PHOSPHATE N-ACETYLGALACTOSAMINYL 1-PHOSPHATE TRANSFERASE-RELATED"/>
    <property type="match status" value="1"/>
</dbReference>
<evidence type="ECO:0000256" key="1">
    <source>
        <dbReference type="ARBA" id="ARBA00004141"/>
    </source>
</evidence>
<dbReference type="Proteomes" id="UP000297597">
    <property type="component" value="Unassembled WGS sequence"/>
</dbReference>
<dbReference type="OrthoDB" id="9808602at2"/>
<keyword evidence="3 8" id="KW-0808">Transferase</keyword>
<dbReference type="InterPro" id="IPR017475">
    <property type="entry name" value="EPS_sugar_tfrase"/>
</dbReference>
<protein>
    <submittedName>
        <fullName evidence="8">Putative sugar transferase EpsL</fullName>
        <ecNumber evidence="8">2.-.-.-</ecNumber>
    </submittedName>
</protein>
<gene>
    <name evidence="8" type="primary">epsL</name>
    <name evidence="8" type="ORF">Pmgp_03118</name>
</gene>
<dbReference type="GO" id="GO:0016020">
    <property type="term" value="C:membrane"/>
    <property type="evidence" value="ECO:0007669"/>
    <property type="project" value="UniProtKB-SubCell"/>
</dbReference>
<dbReference type="Pfam" id="PF02397">
    <property type="entry name" value="Bac_transf"/>
    <property type="match status" value="1"/>
</dbReference>
<evidence type="ECO:0000256" key="5">
    <source>
        <dbReference type="ARBA" id="ARBA00022989"/>
    </source>
</evidence>
<keyword evidence="4" id="KW-0812">Transmembrane</keyword>
<evidence type="ECO:0000256" key="2">
    <source>
        <dbReference type="ARBA" id="ARBA00006464"/>
    </source>
</evidence>
<evidence type="ECO:0000256" key="3">
    <source>
        <dbReference type="ARBA" id="ARBA00022679"/>
    </source>
</evidence>
<feature type="domain" description="Bacterial sugar transferase" evidence="7">
    <location>
        <begin position="11"/>
        <end position="188"/>
    </location>
</feature>
<dbReference type="RefSeq" id="WP_134214995.1">
    <property type="nucleotide sequence ID" value="NZ_QFFZ01000047.1"/>
</dbReference>
<keyword evidence="9" id="KW-1185">Reference proteome</keyword>
<accession>A0A4Y7RKX8</accession>
<comment type="similarity">
    <text evidence="2">Belongs to the bacterial sugar transferase family.</text>
</comment>
<organism evidence="8 9">
    <name type="scientific">Pelotomaculum propionicicum</name>
    <dbReference type="NCBI Taxonomy" id="258475"/>
    <lineage>
        <taxon>Bacteria</taxon>
        <taxon>Bacillati</taxon>
        <taxon>Bacillota</taxon>
        <taxon>Clostridia</taxon>
        <taxon>Eubacteriales</taxon>
        <taxon>Desulfotomaculaceae</taxon>
        <taxon>Pelotomaculum</taxon>
    </lineage>
</organism>
<evidence type="ECO:0000313" key="9">
    <source>
        <dbReference type="Proteomes" id="UP000297597"/>
    </source>
</evidence>
<evidence type="ECO:0000256" key="4">
    <source>
        <dbReference type="ARBA" id="ARBA00022692"/>
    </source>
</evidence>
<keyword evidence="6" id="KW-0472">Membrane</keyword>
<dbReference type="EMBL" id="QFFZ01000047">
    <property type="protein sequence ID" value="TEB09461.1"/>
    <property type="molecule type" value="Genomic_DNA"/>
</dbReference>
<name>A0A4Y7RKX8_9FIRM</name>
<dbReference type="GO" id="GO:0016780">
    <property type="term" value="F:phosphotransferase activity, for other substituted phosphate groups"/>
    <property type="evidence" value="ECO:0007669"/>
    <property type="project" value="TreeGrafter"/>
</dbReference>
<dbReference type="EC" id="2.-.-.-" evidence="8"/>